<evidence type="ECO:0000313" key="1">
    <source>
        <dbReference type="EMBL" id="MBP1905443.1"/>
    </source>
</evidence>
<dbReference type="EMBL" id="JAGGKG010000008">
    <property type="protein sequence ID" value="MBP1905443.1"/>
    <property type="molecule type" value="Genomic_DNA"/>
</dbReference>
<proteinExistence type="predicted"/>
<accession>A0ABS4FSX6</accession>
<dbReference type="Proteomes" id="UP001519272">
    <property type="component" value="Unassembled WGS sequence"/>
</dbReference>
<protein>
    <recommendedName>
        <fullName evidence="3">DUF4280 domain-containing protein</fullName>
    </recommendedName>
</protein>
<gene>
    <name evidence="1" type="ORF">J2Z32_002073</name>
</gene>
<dbReference type="Pfam" id="PF14107">
    <property type="entry name" value="DUF4280"/>
    <property type="match status" value="1"/>
</dbReference>
<name>A0ABS4FSX6_9BACL</name>
<reference evidence="1 2" key="1">
    <citation type="submission" date="2021-03" db="EMBL/GenBank/DDBJ databases">
        <title>Genomic Encyclopedia of Type Strains, Phase IV (KMG-IV): sequencing the most valuable type-strain genomes for metagenomic binning, comparative biology and taxonomic classification.</title>
        <authorList>
            <person name="Goeker M."/>
        </authorList>
    </citation>
    <scope>NUCLEOTIDE SEQUENCE [LARGE SCALE GENOMIC DNA]</scope>
    <source>
        <strain evidence="1 2">DSM 14349</strain>
    </source>
</reference>
<organism evidence="1 2">
    <name type="scientific">Paenibacillus turicensis</name>
    <dbReference type="NCBI Taxonomy" id="160487"/>
    <lineage>
        <taxon>Bacteria</taxon>
        <taxon>Bacillati</taxon>
        <taxon>Bacillota</taxon>
        <taxon>Bacilli</taxon>
        <taxon>Bacillales</taxon>
        <taxon>Paenibacillaceae</taxon>
        <taxon>Paenibacillus</taxon>
    </lineage>
</organism>
<sequence length="222" mass="24867">MMVPPNETFLKTETIAKLRAALDERETFVARGAFMYCSMGTHEERLNRPASKGVFVNRNELMTVSDCQVSSSEQYSDTYNHLKNEMDGNLYSFGFCRSENHAEEGKRVDMSSWIQDVDPNTLSSISGKEIYPCAPKLMAAASMMKITPLPTPESLLSIINLLKPQLAPLPQWEPGHPKVTIEGVPALTTNACLHCKWGGTIRFLTNGMEEMPDDLKWGDLNY</sequence>
<evidence type="ECO:0008006" key="3">
    <source>
        <dbReference type="Google" id="ProtNLM"/>
    </source>
</evidence>
<comment type="caution">
    <text evidence="1">The sequence shown here is derived from an EMBL/GenBank/DDBJ whole genome shotgun (WGS) entry which is preliminary data.</text>
</comment>
<keyword evidence="2" id="KW-1185">Reference proteome</keyword>
<evidence type="ECO:0000313" key="2">
    <source>
        <dbReference type="Proteomes" id="UP001519272"/>
    </source>
</evidence>
<dbReference type="RefSeq" id="WP_210089062.1">
    <property type="nucleotide sequence ID" value="NZ_JAGGKG010000008.1"/>
</dbReference>
<dbReference type="InterPro" id="IPR025460">
    <property type="entry name" value="DUF4280"/>
</dbReference>